<sequence>MSQNDSILSESPRIAAIAPTFRNRLLDKNFINFYFDNFLLHFETRYLDKLKR</sequence>
<gene>
    <name evidence="1" type="ORF">LEP1GSC188_3354</name>
</gene>
<name>M3H090_9LEPT</name>
<dbReference type="EMBL" id="AHOR02000026">
    <property type="protein sequence ID" value="EMF82135.1"/>
    <property type="molecule type" value="Genomic_DNA"/>
</dbReference>
<reference evidence="1 2" key="1">
    <citation type="submission" date="2013-01" db="EMBL/GenBank/DDBJ databases">
        <authorList>
            <person name="Harkins D.M."/>
            <person name="Durkin A.S."/>
            <person name="Brinkac L.M."/>
            <person name="Haft D.H."/>
            <person name="Selengut J.D."/>
            <person name="Sanka R."/>
            <person name="DePew J."/>
            <person name="Purushe J."/>
            <person name="Tulsiani S.M."/>
            <person name="Graham G.C."/>
            <person name="Burns M.-A."/>
            <person name="Dohnt M.F."/>
            <person name="Smythe L.D."/>
            <person name="McKay D.B."/>
            <person name="Craig S.B."/>
            <person name="Vinetz J.M."/>
            <person name="Sutton G.G."/>
            <person name="Nierman W.C."/>
            <person name="Fouts D.E."/>
        </authorList>
    </citation>
    <scope>NUCLEOTIDE SEQUENCE [LARGE SCALE GENOMIC DNA]</scope>
    <source>
        <strain evidence="1 2">LT2116</strain>
    </source>
</reference>
<evidence type="ECO:0000313" key="1">
    <source>
        <dbReference type="EMBL" id="EMF82135.1"/>
    </source>
</evidence>
<accession>M3H090</accession>
<evidence type="ECO:0000313" key="2">
    <source>
        <dbReference type="Proteomes" id="UP000011770"/>
    </source>
</evidence>
<dbReference type="Proteomes" id="UP000011770">
    <property type="component" value="Unassembled WGS sequence"/>
</dbReference>
<protein>
    <submittedName>
        <fullName evidence="1">Uncharacterized protein</fullName>
    </submittedName>
</protein>
<dbReference type="AlphaFoldDB" id="M3H090"/>
<organism evidence="1 2">
    <name type="scientific">Leptospira weilii serovar Topaz str. LT2116</name>
    <dbReference type="NCBI Taxonomy" id="1088540"/>
    <lineage>
        <taxon>Bacteria</taxon>
        <taxon>Pseudomonadati</taxon>
        <taxon>Spirochaetota</taxon>
        <taxon>Spirochaetia</taxon>
        <taxon>Leptospirales</taxon>
        <taxon>Leptospiraceae</taxon>
        <taxon>Leptospira</taxon>
    </lineage>
</organism>
<proteinExistence type="predicted"/>
<comment type="caution">
    <text evidence="1">The sequence shown here is derived from an EMBL/GenBank/DDBJ whole genome shotgun (WGS) entry which is preliminary data.</text>
</comment>